<proteinExistence type="predicted"/>
<accession>A0A9X1L2R3</accession>
<dbReference type="Proteomes" id="UP001139409">
    <property type="component" value="Unassembled WGS sequence"/>
</dbReference>
<comment type="caution">
    <text evidence="1">The sequence shown here is derived from an EMBL/GenBank/DDBJ whole genome shotgun (WGS) entry which is preliminary data.</text>
</comment>
<reference evidence="1" key="1">
    <citation type="submission" date="2021-09" db="EMBL/GenBank/DDBJ databases">
        <title>Fulvivirga sp. isolated from coastal sediment.</title>
        <authorList>
            <person name="Yu H."/>
        </authorList>
    </citation>
    <scope>NUCLEOTIDE SEQUENCE</scope>
    <source>
        <strain evidence="1">1062</strain>
    </source>
</reference>
<dbReference type="AlphaFoldDB" id="A0A9X1L2R3"/>
<name>A0A9X1L2R3_9BACT</name>
<dbReference type="EMBL" id="JAIXNE010000006">
    <property type="protein sequence ID" value="MCA6078466.1"/>
    <property type="molecule type" value="Genomic_DNA"/>
</dbReference>
<organism evidence="1 2">
    <name type="scientific">Fulvivirga sedimenti</name>
    <dbReference type="NCBI Taxonomy" id="2879465"/>
    <lineage>
        <taxon>Bacteria</taxon>
        <taxon>Pseudomonadati</taxon>
        <taxon>Bacteroidota</taxon>
        <taxon>Cytophagia</taxon>
        <taxon>Cytophagales</taxon>
        <taxon>Fulvivirgaceae</taxon>
        <taxon>Fulvivirga</taxon>
    </lineage>
</organism>
<gene>
    <name evidence="1" type="ORF">LDX50_26570</name>
</gene>
<evidence type="ECO:0000313" key="2">
    <source>
        <dbReference type="Proteomes" id="UP001139409"/>
    </source>
</evidence>
<sequence length="134" mass="15584">MKEDIDIPQVTNVRVAIGRHINELNQAEWQVYLLNQNDHLISNVLVSSKGYGEKEGEPQKTSVLRHYFEEIGPQTSAKIEPIHPDVFHLNNEYWVSYYHDGKVFDKKYIFLPDTIQEGNLLYIDMIETEGVLHS</sequence>
<keyword evidence="2" id="KW-1185">Reference proteome</keyword>
<dbReference type="RefSeq" id="WP_225699324.1">
    <property type="nucleotide sequence ID" value="NZ_JAIXNE010000006.1"/>
</dbReference>
<evidence type="ECO:0000313" key="1">
    <source>
        <dbReference type="EMBL" id="MCA6078466.1"/>
    </source>
</evidence>
<protein>
    <submittedName>
        <fullName evidence="1">Uncharacterized protein</fullName>
    </submittedName>
</protein>